<evidence type="ECO:0000256" key="1">
    <source>
        <dbReference type="SAM" id="Phobius"/>
    </source>
</evidence>
<name>A0A645F7X5_9ZZZZ</name>
<proteinExistence type="predicted"/>
<dbReference type="AlphaFoldDB" id="A0A645F7X5"/>
<sequence length="59" mass="7097">MKKQNKLKLILMICMLELIFKQMVLLLLYVGIYSRMKTKFHIHHLDYIAQVGHIIQLEI</sequence>
<feature type="transmembrane region" description="Helical" evidence="1">
    <location>
        <begin position="9"/>
        <end position="32"/>
    </location>
</feature>
<keyword evidence="1" id="KW-0472">Membrane</keyword>
<reference evidence="2" key="1">
    <citation type="submission" date="2019-08" db="EMBL/GenBank/DDBJ databases">
        <authorList>
            <person name="Kucharzyk K."/>
            <person name="Murdoch R.W."/>
            <person name="Higgins S."/>
            <person name="Loffler F."/>
        </authorList>
    </citation>
    <scope>NUCLEOTIDE SEQUENCE</scope>
</reference>
<gene>
    <name evidence="2" type="ORF">SDC9_155876</name>
</gene>
<keyword evidence="1" id="KW-1133">Transmembrane helix</keyword>
<comment type="caution">
    <text evidence="2">The sequence shown here is derived from an EMBL/GenBank/DDBJ whole genome shotgun (WGS) entry which is preliminary data.</text>
</comment>
<accession>A0A645F7X5</accession>
<evidence type="ECO:0000313" key="2">
    <source>
        <dbReference type="EMBL" id="MPN08593.1"/>
    </source>
</evidence>
<keyword evidence="1" id="KW-0812">Transmembrane</keyword>
<dbReference type="EMBL" id="VSSQ01054650">
    <property type="protein sequence ID" value="MPN08593.1"/>
    <property type="molecule type" value="Genomic_DNA"/>
</dbReference>
<protein>
    <submittedName>
        <fullName evidence="2">Uncharacterized protein</fullName>
    </submittedName>
</protein>
<organism evidence="2">
    <name type="scientific">bioreactor metagenome</name>
    <dbReference type="NCBI Taxonomy" id="1076179"/>
    <lineage>
        <taxon>unclassified sequences</taxon>
        <taxon>metagenomes</taxon>
        <taxon>ecological metagenomes</taxon>
    </lineage>
</organism>